<evidence type="ECO:0000313" key="2">
    <source>
        <dbReference type="EMBL" id="GAA1547677.1"/>
    </source>
</evidence>
<feature type="region of interest" description="Disordered" evidence="1">
    <location>
        <begin position="1"/>
        <end position="28"/>
    </location>
</feature>
<proteinExistence type="predicted"/>
<dbReference type="EMBL" id="BAAAQD010000019">
    <property type="protein sequence ID" value="GAA1547677.1"/>
    <property type="molecule type" value="Genomic_DNA"/>
</dbReference>
<name>A0ABN2BVK0_9ACTN</name>
<dbReference type="Proteomes" id="UP001501470">
    <property type="component" value="Unassembled WGS sequence"/>
</dbReference>
<organism evidence="2 3">
    <name type="scientific">Dactylosporangium maewongense</name>
    <dbReference type="NCBI Taxonomy" id="634393"/>
    <lineage>
        <taxon>Bacteria</taxon>
        <taxon>Bacillati</taxon>
        <taxon>Actinomycetota</taxon>
        <taxon>Actinomycetes</taxon>
        <taxon>Micromonosporales</taxon>
        <taxon>Micromonosporaceae</taxon>
        <taxon>Dactylosporangium</taxon>
    </lineage>
</organism>
<accession>A0ABN2BVK0</accession>
<keyword evidence="3" id="KW-1185">Reference proteome</keyword>
<evidence type="ECO:0000313" key="3">
    <source>
        <dbReference type="Proteomes" id="UP001501470"/>
    </source>
</evidence>
<reference evidence="2 3" key="1">
    <citation type="journal article" date="2019" name="Int. J. Syst. Evol. Microbiol.">
        <title>The Global Catalogue of Microorganisms (GCM) 10K type strain sequencing project: providing services to taxonomists for standard genome sequencing and annotation.</title>
        <authorList>
            <consortium name="The Broad Institute Genomics Platform"/>
            <consortium name="The Broad Institute Genome Sequencing Center for Infectious Disease"/>
            <person name="Wu L."/>
            <person name="Ma J."/>
        </authorList>
    </citation>
    <scope>NUCLEOTIDE SEQUENCE [LARGE SCALE GENOMIC DNA]</scope>
    <source>
        <strain evidence="2 3">JCM 15933</strain>
    </source>
</reference>
<protein>
    <submittedName>
        <fullName evidence="2">Uncharacterized protein</fullName>
    </submittedName>
</protein>
<gene>
    <name evidence="2" type="ORF">GCM10009827_079990</name>
</gene>
<evidence type="ECO:0000256" key="1">
    <source>
        <dbReference type="SAM" id="MobiDB-lite"/>
    </source>
</evidence>
<sequence>MQQRYYIHRGADGTSGNRTSGGDFLAGDIHHPSRTGPVDVGQFICHDITLTAVQWSSI</sequence>
<comment type="caution">
    <text evidence="2">The sequence shown here is derived from an EMBL/GenBank/DDBJ whole genome shotgun (WGS) entry which is preliminary data.</text>
</comment>